<dbReference type="Proteomes" id="UP000656244">
    <property type="component" value="Unassembled WGS sequence"/>
</dbReference>
<proteinExistence type="predicted"/>
<dbReference type="EMBL" id="JACNMF010000003">
    <property type="protein sequence ID" value="MBC3759085.1"/>
    <property type="molecule type" value="Genomic_DNA"/>
</dbReference>
<comment type="caution">
    <text evidence="2">The sequence shown here is derived from an EMBL/GenBank/DDBJ whole genome shotgun (WGS) entry which is preliminary data.</text>
</comment>
<name>A0A923H9C0_9FLAO</name>
<reference evidence="2" key="1">
    <citation type="submission" date="2020-08" db="EMBL/GenBank/DDBJ databases">
        <title>Hyunsoonleella sp. strain SJ7 genome sequencing and assembly.</title>
        <authorList>
            <person name="Kim I."/>
        </authorList>
    </citation>
    <scope>NUCLEOTIDE SEQUENCE</scope>
    <source>
        <strain evidence="2">SJ7</strain>
    </source>
</reference>
<evidence type="ECO:0000313" key="3">
    <source>
        <dbReference type="Proteomes" id="UP000656244"/>
    </source>
</evidence>
<keyword evidence="1" id="KW-0472">Membrane</keyword>
<keyword evidence="1" id="KW-0812">Transmembrane</keyword>
<protein>
    <submittedName>
        <fullName evidence="2">Uncharacterized protein</fullName>
    </submittedName>
</protein>
<dbReference type="RefSeq" id="WP_186562558.1">
    <property type="nucleotide sequence ID" value="NZ_JACNMF010000003.1"/>
</dbReference>
<evidence type="ECO:0000313" key="2">
    <source>
        <dbReference type="EMBL" id="MBC3759085.1"/>
    </source>
</evidence>
<organism evidence="2 3">
    <name type="scientific">Hyunsoonleella aquatilis</name>
    <dbReference type="NCBI Taxonomy" id="2762758"/>
    <lineage>
        <taxon>Bacteria</taxon>
        <taxon>Pseudomonadati</taxon>
        <taxon>Bacteroidota</taxon>
        <taxon>Flavobacteriia</taxon>
        <taxon>Flavobacteriales</taxon>
        <taxon>Flavobacteriaceae</taxon>
    </lineage>
</organism>
<dbReference type="AlphaFoldDB" id="A0A923H9C0"/>
<gene>
    <name evidence="2" type="ORF">H7U19_11750</name>
</gene>
<feature type="transmembrane region" description="Helical" evidence="1">
    <location>
        <begin position="37"/>
        <end position="57"/>
    </location>
</feature>
<evidence type="ECO:0000256" key="1">
    <source>
        <dbReference type="SAM" id="Phobius"/>
    </source>
</evidence>
<sequence>MLKIILVIVGAILVTIGLVKLVDKFLPKKLKPVLILALWALIGLLAYNTFMSVYGPIKFNKLKEKRYQVVIDQLKDIRDAQLAHKQVTGKFASDFDNLVKFIDTAKFTLTQRRDSSVVDEELTRRYGGVETFKDIVIIDTLGTKSVKDSIFKDSDRYKRMMNVPVGKPGSKFELKAGFIEQNDIRIPVFEALVKKEVVLHDQDKNLINVENEVISSVVGVQGDAIRIGSMEEAQTTGNWAKFYDTKEEQ</sequence>
<keyword evidence="1" id="KW-1133">Transmembrane helix</keyword>
<keyword evidence="3" id="KW-1185">Reference proteome</keyword>
<accession>A0A923H9C0</accession>